<proteinExistence type="predicted"/>
<feature type="signal peptide" evidence="1">
    <location>
        <begin position="1"/>
        <end position="24"/>
    </location>
</feature>
<dbReference type="Proteomes" id="UP000282818">
    <property type="component" value="Unassembled WGS sequence"/>
</dbReference>
<dbReference type="EMBL" id="SACQ01000008">
    <property type="protein sequence ID" value="RVU29613.1"/>
    <property type="molecule type" value="Genomic_DNA"/>
</dbReference>
<organism evidence="2 3">
    <name type="scientific">Neptunomonas marina</name>
    <dbReference type="NCBI Taxonomy" id="1815562"/>
    <lineage>
        <taxon>Bacteria</taxon>
        <taxon>Pseudomonadati</taxon>
        <taxon>Pseudomonadota</taxon>
        <taxon>Gammaproteobacteria</taxon>
        <taxon>Oceanospirillales</taxon>
        <taxon>Oceanospirillaceae</taxon>
        <taxon>Neptunomonas</taxon>
    </lineage>
</organism>
<gene>
    <name evidence="2" type="ORF">EOE65_15705</name>
</gene>
<keyword evidence="3" id="KW-1185">Reference proteome</keyword>
<comment type="caution">
    <text evidence="2">The sequence shown here is derived from an EMBL/GenBank/DDBJ whole genome shotgun (WGS) entry which is preliminary data.</text>
</comment>
<protein>
    <recommendedName>
        <fullName evidence="4">CopL family metal-binding regulatory protein</fullName>
    </recommendedName>
</protein>
<dbReference type="RefSeq" id="WP_127695461.1">
    <property type="nucleotide sequence ID" value="NZ_SACQ01000008.1"/>
</dbReference>
<accession>A0A437Q533</accession>
<evidence type="ECO:0000256" key="1">
    <source>
        <dbReference type="SAM" id="SignalP"/>
    </source>
</evidence>
<evidence type="ECO:0000313" key="3">
    <source>
        <dbReference type="Proteomes" id="UP000282818"/>
    </source>
</evidence>
<keyword evidence="1" id="KW-0732">Signal</keyword>
<name>A0A437Q533_9GAMM</name>
<evidence type="ECO:0000313" key="2">
    <source>
        <dbReference type="EMBL" id="RVU29613.1"/>
    </source>
</evidence>
<reference evidence="2 3" key="1">
    <citation type="submission" date="2019-01" db="EMBL/GenBank/DDBJ databases">
        <authorList>
            <person name="Chen W.-M."/>
        </authorList>
    </citation>
    <scope>NUCLEOTIDE SEQUENCE [LARGE SCALE GENOMIC DNA]</scope>
    <source>
        <strain evidence="2 3">HPM-16</strain>
    </source>
</reference>
<sequence length="119" mass="13010">MLKSFIHILTLCALLFAPIGQTVALTAMVCQQADSHAEMMDHSQMAEHHAMLQSNVMGESAPDCCQADEHCPAMFCAALSAAYAGPLRFEIERAALLSQQHLAQPRDTVQSLYRPPILT</sequence>
<feature type="chain" id="PRO_5019230202" description="CopL family metal-binding regulatory protein" evidence="1">
    <location>
        <begin position="25"/>
        <end position="119"/>
    </location>
</feature>
<evidence type="ECO:0008006" key="4">
    <source>
        <dbReference type="Google" id="ProtNLM"/>
    </source>
</evidence>
<dbReference type="AlphaFoldDB" id="A0A437Q533"/>